<organism evidence="2 3">
    <name type="scientific">Zingiber officinale</name>
    <name type="common">Ginger</name>
    <name type="synonym">Amomum zingiber</name>
    <dbReference type="NCBI Taxonomy" id="94328"/>
    <lineage>
        <taxon>Eukaryota</taxon>
        <taxon>Viridiplantae</taxon>
        <taxon>Streptophyta</taxon>
        <taxon>Embryophyta</taxon>
        <taxon>Tracheophyta</taxon>
        <taxon>Spermatophyta</taxon>
        <taxon>Magnoliopsida</taxon>
        <taxon>Liliopsida</taxon>
        <taxon>Zingiberales</taxon>
        <taxon>Zingiberaceae</taxon>
        <taxon>Zingiber</taxon>
    </lineage>
</organism>
<dbReference type="Proteomes" id="UP000734854">
    <property type="component" value="Unassembled WGS sequence"/>
</dbReference>
<evidence type="ECO:0000313" key="2">
    <source>
        <dbReference type="EMBL" id="KAG6533892.1"/>
    </source>
</evidence>
<dbReference type="GO" id="GO:0009507">
    <property type="term" value="C:chloroplast"/>
    <property type="evidence" value="ECO:0007669"/>
    <property type="project" value="TreeGrafter"/>
</dbReference>
<feature type="compositionally biased region" description="Low complexity" evidence="1">
    <location>
        <begin position="77"/>
        <end position="88"/>
    </location>
</feature>
<dbReference type="PANTHER" id="PTHR33415:SF4">
    <property type="entry name" value="DCL PROTEIN (DUF3223)"/>
    <property type="match status" value="1"/>
</dbReference>
<proteinExistence type="predicted"/>
<reference evidence="2 3" key="1">
    <citation type="submission" date="2020-08" db="EMBL/GenBank/DDBJ databases">
        <title>Plant Genome Project.</title>
        <authorList>
            <person name="Zhang R.-G."/>
        </authorList>
    </citation>
    <scope>NUCLEOTIDE SEQUENCE [LARGE SCALE GENOMIC DNA]</scope>
    <source>
        <tissue evidence="2">Rhizome</tissue>
    </source>
</reference>
<name>A0A8J5LWR1_ZINOF</name>
<dbReference type="AlphaFoldDB" id="A0A8J5LWR1"/>
<dbReference type="GO" id="GO:1901259">
    <property type="term" value="P:chloroplast rRNA processing"/>
    <property type="evidence" value="ECO:0007669"/>
    <property type="project" value="TreeGrafter"/>
</dbReference>
<accession>A0A8J5LWR1</accession>
<evidence type="ECO:0000313" key="3">
    <source>
        <dbReference type="Proteomes" id="UP000734854"/>
    </source>
</evidence>
<dbReference type="PANTHER" id="PTHR33415">
    <property type="entry name" value="PROTEIN EMBRYO DEFECTIVE 514"/>
    <property type="match status" value="1"/>
</dbReference>
<keyword evidence="3" id="KW-1185">Reference proteome</keyword>
<dbReference type="InterPro" id="IPR044673">
    <property type="entry name" value="DCL-like"/>
</dbReference>
<dbReference type="GO" id="GO:0009658">
    <property type="term" value="P:chloroplast organization"/>
    <property type="evidence" value="ECO:0007669"/>
    <property type="project" value="TreeGrafter"/>
</dbReference>
<feature type="region of interest" description="Disordered" evidence="1">
    <location>
        <begin position="65"/>
        <end position="91"/>
    </location>
</feature>
<protein>
    <submittedName>
        <fullName evidence="2">Uncharacterized protein</fullName>
    </submittedName>
</protein>
<dbReference type="Pfam" id="PF11523">
    <property type="entry name" value="DUF3223"/>
    <property type="match status" value="2"/>
</dbReference>
<dbReference type="EMBL" id="JACMSC010000002">
    <property type="protein sequence ID" value="KAG6533892.1"/>
    <property type="molecule type" value="Genomic_DNA"/>
</dbReference>
<sequence>MLGKLGHSIGPILKSFSINPSGGSGARAATMASFAVTLLLRRVPSLRGARALSVALPWRWYSSLSRDSDSDSTVAFSYGSESGSDESSTPLREKEIMKDIEPIRTLAKDILHSKRYRDGESLNAEDEKEITEKILHYHPHSEDKIGCGLSSIVVYLNIVLFTFAIMNSVVARATADEEATNSTYEHYVPVLLFHKVALFFFLQKNRIEAYLIFFVKVDRHPEFRYSRCLFVARTDGDLVDFSYNKCLKTYIRSKYPSHAEWFIRKHFGRK</sequence>
<evidence type="ECO:0000256" key="1">
    <source>
        <dbReference type="SAM" id="MobiDB-lite"/>
    </source>
</evidence>
<comment type="caution">
    <text evidence="2">The sequence shown here is derived from an EMBL/GenBank/DDBJ whole genome shotgun (WGS) entry which is preliminary data.</text>
</comment>
<gene>
    <name evidence="2" type="ORF">ZIOFF_007770</name>
</gene>
<dbReference type="Gene3D" id="3.10.450.40">
    <property type="match status" value="1"/>
</dbReference>